<organism evidence="3">
    <name type="scientific">Sundstroemia setigera</name>
    <dbReference type="NCBI Taxonomy" id="3005"/>
    <lineage>
        <taxon>Eukaryota</taxon>
        <taxon>Sar</taxon>
        <taxon>Stramenopiles</taxon>
        <taxon>Ochrophyta</taxon>
        <taxon>Bacillariophyta</taxon>
        <taxon>Coscinodiscophyceae</taxon>
        <taxon>Rhizosoleniophycidae</taxon>
        <taxon>Rhizosoleniales</taxon>
        <taxon>Rhizosoleniaceae</taxon>
        <taxon>Sundstroemia</taxon>
    </lineage>
</organism>
<feature type="region of interest" description="Disordered" evidence="1">
    <location>
        <begin position="164"/>
        <end position="277"/>
    </location>
</feature>
<dbReference type="GO" id="GO:0006897">
    <property type="term" value="P:endocytosis"/>
    <property type="evidence" value="ECO:0007669"/>
    <property type="project" value="InterPro"/>
</dbReference>
<evidence type="ECO:0000256" key="1">
    <source>
        <dbReference type="SAM" id="MobiDB-lite"/>
    </source>
</evidence>
<evidence type="ECO:0000313" key="3">
    <source>
        <dbReference type="EMBL" id="CAD8350347.1"/>
    </source>
</evidence>
<dbReference type="Pfam" id="PF07933">
    <property type="entry name" value="DUF1681"/>
    <property type="match status" value="1"/>
</dbReference>
<name>A0A6V6WJJ5_9STRA</name>
<feature type="domain" description="NECAP PHear" evidence="2">
    <location>
        <begin position="14"/>
        <end position="205"/>
    </location>
</feature>
<feature type="compositionally biased region" description="Acidic residues" evidence="1">
    <location>
        <begin position="264"/>
        <end position="277"/>
    </location>
</feature>
<evidence type="ECO:0000313" key="4">
    <source>
        <dbReference type="EMBL" id="CAD8350500.1"/>
    </source>
</evidence>
<dbReference type="AlphaFoldDB" id="A0A6V6WJJ5"/>
<reference evidence="3" key="1">
    <citation type="submission" date="2021-01" db="EMBL/GenBank/DDBJ databases">
        <authorList>
            <person name="Corre E."/>
            <person name="Pelletier E."/>
            <person name="Niang G."/>
            <person name="Scheremetjew M."/>
            <person name="Finn R."/>
            <person name="Kale V."/>
            <person name="Holt S."/>
            <person name="Cochrane G."/>
            <person name="Meng A."/>
            <person name="Brown T."/>
            <person name="Cohen L."/>
        </authorList>
    </citation>
    <scope>NUCLEOTIDE SEQUENCE</scope>
    <source>
        <strain evidence="3">CCMP 1694</strain>
    </source>
</reference>
<dbReference type="Gene3D" id="2.30.29.30">
    <property type="entry name" value="Pleckstrin-homology domain (PH domain)/Phosphotyrosine-binding domain (PTB)"/>
    <property type="match status" value="1"/>
</dbReference>
<sequence length="277" mass="30923">MASSTEDKVVITHKILNIQECFIYRIPPMNSSRGHRAEDWNLASPLATCALDMIQEDDSLIIQLLANRPKSNGPKGATEQYLFAQAIINIKEETSNKNRLTMSHWTEPVTDSSRYFVLRIIDGRSKREAYIGIGFRERSDATSFRMGMDEYERSIKREIQLEETDLTAANNESETSQTDNVTSTSIPSISNLSLKDGEKIHINIKTPNSSGSTRRDSTGKKLVGKGGLLLKKPPPPGATIKPAEKVTIPPPDEKDIKEEGEAVVVEEEDDDEWGDFQ</sequence>
<proteinExistence type="predicted"/>
<gene>
    <name evidence="3" type="ORF">RSET0789_LOCUS232</name>
    <name evidence="4" type="ORF">RSET0789_LOCUS311</name>
</gene>
<evidence type="ECO:0000259" key="2">
    <source>
        <dbReference type="Pfam" id="PF07933"/>
    </source>
</evidence>
<dbReference type="InterPro" id="IPR012466">
    <property type="entry name" value="NECAP_PHear"/>
</dbReference>
<dbReference type="EMBL" id="HBEI01000446">
    <property type="protein sequence ID" value="CAD8350500.1"/>
    <property type="molecule type" value="Transcribed_RNA"/>
</dbReference>
<dbReference type="SUPFAM" id="SSF50729">
    <property type="entry name" value="PH domain-like"/>
    <property type="match status" value="1"/>
</dbReference>
<dbReference type="InterPro" id="IPR011993">
    <property type="entry name" value="PH-like_dom_sf"/>
</dbReference>
<feature type="compositionally biased region" description="Basic and acidic residues" evidence="1">
    <location>
        <begin position="251"/>
        <end position="260"/>
    </location>
</feature>
<protein>
    <recommendedName>
        <fullName evidence="2">NECAP PHear domain-containing protein</fullName>
    </recommendedName>
</protein>
<dbReference type="PANTHER" id="PTHR12847:SF9">
    <property type="entry name" value="NECAP-LIKE PROTEIN CG9132"/>
    <property type="match status" value="1"/>
</dbReference>
<feature type="compositionally biased region" description="Polar residues" evidence="1">
    <location>
        <begin position="167"/>
        <end position="193"/>
    </location>
</feature>
<dbReference type="PANTHER" id="PTHR12847">
    <property type="entry name" value="ATP-BINDING CASSETTE ABC TRANSPORTER-RELATED"/>
    <property type="match status" value="1"/>
</dbReference>
<dbReference type="GO" id="GO:0030125">
    <property type="term" value="C:clathrin vesicle coat"/>
    <property type="evidence" value="ECO:0007669"/>
    <property type="project" value="TreeGrafter"/>
</dbReference>
<accession>A0A6V6WJJ5</accession>
<dbReference type="EMBL" id="HBEI01000335">
    <property type="protein sequence ID" value="CAD8350347.1"/>
    <property type="molecule type" value="Transcribed_RNA"/>
</dbReference>